<dbReference type="GO" id="GO:0004842">
    <property type="term" value="F:ubiquitin-protein transferase activity"/>
    <property type="evidence" value="ECO:0007669"/>
    <property type="project" value="TreeGrafter"/>
</dbReference>
<keyword evidence="5" id="KW-0863">Zinc-finger</keyword>
<name>A0AAU9JCU7_9CILI</name>
<evidence type="ECO:0000256" key="5">
    <source>
        <dbReference type="ARBA" id="ARBA00022771"/>
    </source>
</evidence>
<keyword evidence="4" id="KW-0677">Repeat</keyword>
<comment type="pathway">
    <text evidence="1">Protein modification; protein ubiquitination.</text>
</comment>
<dbReference type="AlphaFoldDB" id="A0AAU9JCU7"/>
<evidence type="ECO:0000256" key="3">
    <source>
        <dbReference type="ARBA" id="ARBA00022723"/>
    </source>
</evidence>
<evidence type="ECO:0000313" key="10">
    <source>
        <dbReference type="Proteomes" id="UP001162131"/>
    </source>
</evidence>
<organism evidence="9 10">
    <name type="scientific">Blepharisma stoltei</name>
    <dbReference type="NCBI Taxonomy" id="1481888"/>
    <lineage>
        <taxon>Eukaryota</taxon>
        <taxon>Sar</taxon>
        <taxon>Alveolata</taxon>
        <taxon>Ciliophora</taxon>
        <taxon>Postciliodesmatophora</taxon>
        <taxon>Heterotrichea</taxon>
        <taxon>Heterotrichida</taxon>
        <taxon>Blepharismidae</taxon>
        <taxon>Blepharisma</taxon>
    </lineage>
</organism>
<dbReference type="GO" id="GO:0097039">
    <property type="term" value="P:protein linear polyubiquitination"/>
    <property type="evidence" value="ECO:0007669"/>
    <property type="project" value="TreeGrafter"/>
</dbReference>
<dbReference type="GO" id="GO:0043161">
    <property type="term" value="P:proteasome-mediated ubiquitin-dependent protein catabolic process"/>
    <property type="evidence" value="ECO:0007669"/>
    <property type="project" value="TreeGrafter"/>
</dbReference>
<evidence type="ECO:0000256" key="7">
    <source>
        <dbReference type="ARBA" id="ARBA00022833"/>
    </source>
</evidence>
<dbReference type="PANTHER" id="PTHR22770">
    <property type="entry name" value="UBIQUITIN CONJUGATING ENZYME 7 INTERACTING PROTEIN-RELATED"/>
    <property type="match status" value="1"/>
</dbReference>
<dbReference type="PROSITE" id="PS51873">
    <property type="entry name" value="TRIAD"/>
    <property type="match status" value="1"/>
</dbReference>
<dbReference type="GO" id="GO:0043130">
    <property type="term" value="F:ubiquitin binding"/>
    <property type="evidence" value="ECO:0007669"/>
    <property type="project" value="TreeGrafter"/>
</dbReference>
<evidence type="ECO:0000256" key="2">
    <source>
        <dbReference type="ARBA" id="ARBA00022679"/>
    </source>
</evidence>
<comment type="caution">
    <text evidence="9">The sequence shown here is derived from an EMBL/GenBank/DDBJ whole genome shotgun (WGS) entry which is preliminary data.</text>
</comment>
<evidence type="ECO:0000259" key="8">
    <source>
        <dbReference type="PROSITE" id="PS51873"/>
    </source>
</evidence>
<dbReference type="InterPro" id="IPR044066">
    <property type="entry name" value="TRIAD_supradom"/>
</dbReference>
<dbReference type="GO" id="GO:0008270">
    <property type="term" value="F:zinc ion binding"/>
    <property type="evidence" value="ECO:0007669"/>
    <property type="project" value="UniProtKB-KW"/>
</dbReference>
<protein>
    <recommendedName>
        <fullName evidence="8">RING-type domain-containing protein</fullName>
    </recommendedName>
</protein>
<sequence length="151" mass="16766">MLVLREKLHRDQLVVSGKAIHCIVPDCEGYAFIFPNEQTTACIVCRASLCVKCKRGTHPTLTCVENQALSANDSLDDILFSRKWKRCPCCGIPVEKIEGCNYIACFSPICKGKKGLCYKCGKELDEEQHFSHYTNKGPYGDTCNTLDGLPG</sequence>
<reference evidence="9" key="1">
    <citation type="submission" date="2021-09" db="EMBL/GenBank/DDBJ databases">
        <authorList>
            <consortium name="AG Swart"/>
            <person name="Singh M."/>
            <person name="Singh A."/>
            <person name="Seah K."/>
            <person name="Emmerich C."/>
        </authorList>
    </citation>
    <scope>NUCLEOTIDE SEQUENCE</scope>
    <source>
        <strain evidence="9">ATCC30299</strain>
    </source>
</reference>
<keyword evidence="10" id="KW-1185">Reference proteome</keyword>
<accession>A0AAU9JCU7</accession>
<dbReference type="PANTHER" id="PTHR22770:SF13">
    <property type="entry name" value="RING-TYPE DOMAIN-CONTAINING PROTEIN"/>
    <property type="match status" value="1"/>
</dbReference>
<feature type="domain" description="RING-type" evidence="8">
    <location>
        <begin position="1"/>
        <end position="143"/>
    </location>
</feature>
<keyword evidence="7" id="KW-0862">Zinc</keyword>
<dbReference type="GO" id="GO:0000151">
    <property type="term" value="C:ubiquitin ligase complex"/>
    <property type="evidence" value="ECO:0007669"/>
    <property type="project" value="TreeGrafter"/>
</dbReference>
<dbReference type="InterPro" id="IPR051628">
    <property type="entry name" value="LUBAC_E3_Ligases"/>
</dbReference>
<dbReference type="CDD" id="cd20335">
    <property type="entry name" value="BRcat_RBR"/>
    <property type="match status" value="1"/>
</dbReference>
<evidence type="ECO:0000256" key="1">
    <source>
        <dbReference type="ARBA" id="ARBA00004906"/>
    </source>
</evidence>
<dbReference type="InterPro" id="IPR002867">
    <property type="entry name" value="IBR_dom"/>
</dbReference>
<dbReference type="Pfam" id="PF01485">
    <property type="entry name" value="IBR"/>
    <property type="match status" value="1"/>
</dbReference>
<evidence type="ECO:0000313" key="9">
    <source>
        <dbReference type="EMBL" id="CAG9324742.1"/>
    </source>
</evidence>
<dbReference type="Proteomes" id="UP001162131">
    <property type="component" value="Unassembled WGS sequence"/>
</dbReference>
<keyword evidence="3" id="KW-0479">Metal-binding</keyword>
<dbReference type="EMBL" id="CAJZBQ010000036">
    <property type="protein sequence ID" value="CAG9324742.1"/>
    <property type="molecule type" value="Genomic_DNA"/>
</dbReference>
<dbReference type="SUPFAM" id="SSF57850">
    <property type="entry name" value="RING/U-box"/>
    <property type="match status" value="2"/>
</dbReference>
<evidence type="ECO:0000256" key="4">
    <source>
        <dbReference type="ARBA" id="ARBA00022737"/>
    </source>
</evidence>
<proteinExistence type="predicted"/>
<evidence type="ECO:0000256" key="6">
    <source>
        <dbReference type="ARBA" id="ARBA00022786"/>
    </source>
</evidence>
<keyword evidence="2" id="KW-0808">Transferase</keyword>
<dbReference type="Gene3D" id="1.20.120.1750">
    <property type="match status" value="1"/>
</dbReference>
<gene>
    <name evidence="9" type="ORF">BSTOLATCC_MIC36522</name>
</gene>
<keyword evidence="6" id="KW-0833">Ubl conjugation pathway</keyword>